<dbReference type="CDD" id="cd00077">
    <property type="entry name" value="HDc"/>
    <property type="match status" value="2"/>
</dbReference>
<dbReference type="Proteomes" id="UP000178082">
    <property type="component" value="Unassembled WGS sequence"/>
</dbReference>
<organism evidence="2 3">
    <name type="scientific">Candidatus Schekmanbacteria bacterium RIFCSPLOWO2_12_FULL_38_15</name>
    <dbReference type="NCBI Taxonomy" id="1817883"/>
    <lineage>
        <taxon>Bacteria</taxon>
        <taxon>Candidatus Schekmaniibacteriota</taxon>
    </lineage>
</organism>
<dbReference type="Pfam" id="PF13487">
    <property type="entry name" value="HD_5"/>
    <property type="match status" value="1"/>
</dbReference>
<dbReference type="EMBL" id="MGDI01000017">
    <property type="protein sequence ID" value="OGL54064.1"/>
    <property type="molecule type" value="Genomic_DNA"/>
</dbReference>
<dbReference type="STRING" id="1817883.A3G31_04365"/>
<dbReference type="PANTHER" id="PTHR43155">
    <property type="entry name" value="CYCLIC DI-GMP PHOSPHODIESTERASE PA4108-RELATED"/>
    <property type="match status" value="1"/>
</dbReference>
<dbReference type="InterPro" id="IPR029016">
    <property type="entry name" value="GAF-like_dom_sf"/>
</dbReference>
<dbReference type="SUPFAM" id="SSF55781">
    <property type="entry name" value="GAF domain-like"/>
    <property type="match status" value="1"/>
</dbReference>
<evidence type="ECO:0000259" key="1">
    <source>
        <dbReference type="PROSITE" id="PS51832"/>
    </source>
</evidence>
<dbReference type="PROSITE" id="PS51832">
    <property type="entry name" value="HD_GYP"/>
    <property type="match status" value="2"/>
</dbReference>
<proteinExistence type="predicted"/>
<dbReference type="InterPro" id="IPR003607">
    <property type="entry name" value="HD/PDEase_dom"/>
</dbReference>
<feature type="domain" description="HD-GYP" evidence="1">
    <location>
        <begin position="341"/>
        <end position="551"/>
    </location>
</feature>
<dbReference type="SMART" id="SM00065">
    <property type="entry name" value="GAF"/>
    <property type="match status" value="1"/>
</dbReference>
<dbReference type="SUPFAM" id="SSF109604">
    <property type="entry name" value="HD-domain/PDEase-like"/>
    <property type="match status" value="2"/>
</dbReference>
<dbReference type="PANTHER" id="PTHR43155:SF2">
    <property type="entry name" value="CYCLIC DI-GMP PHOSPHODIESTERASE PA4108"/>
    <property type="match status" value="1"/>
</dbReference>
<evidence type="ECO:0000313" key="2">
    <source>
        <dbReference type="EMBL" id="OGL54064.1"/>
    </source>
</evidence>
<dbReference type="InterPro" id="IPR003018">
    <property type="entry name" value="GAF"/>
</dbReference>
<dbReference type="InterPro" id="IPR037522">
    <property type="entry name" value="HD_GYP_dom"/>
</dbReference>
<dbReference type="AlphaFoldDB" id="A0A1F7SLH4"/>
<dbReference type="SMART" id="SM00471">
    <property type="entry name" value="HDc"/>
    <property type="match status" value="1"/>
</dbReference>
<dbReference type="Pfam" id="PF01590">
    <property type="entry name" value="GAF"/>
    <property type="match status" value="1"/>
</dbReference>
<comment type="caution">
    <text evidence="2">The sequence shown here is derived from an EMBL/GenBank/DDBJ whole genome shotgun (WGS) entry which is preliminary data.</text>
</comment>
<feature type="domain" description="HD-GYP" evidence="1">
    <location>
        <begin position="227"/>
        <end position="343"/>
    </location>
</feature>
<dbReference type="Gene3D" id="3.30.450.40">
    <property type="match status" value="1"/>
</dbReference>
<protein>
    <recommendedName>
        <fullName evidence="1">HD-GYP domain-containing protein</fullName>
    </recommendedName>
</protein>
<name>A0A1F7SLH4_9BACT</name>
<reference evidence="2 3" key="1">
    <citation type="journal article" date="2016" name="Nat. Commun.">
        <title>Thousands of microbial genomes shed light on interconnected biogeochemical processes in an aquifer system.</title>
        <authorList>
            <person name="Anantharaman K."/>
            <person name="Brown C.T."/>
            <person name="Hug L.A."/>
            <person name="Sharon I."/>
            <person name="Castelle C.J."/>
            <person name="Probst A.J."/>
            <person name="Thomas B.C."/>
            <person name="Singh A."/>
            <person name="Wilkins M.J."/>
            <person name="Karaoz U."/>
            <person name="Brodie E.L."/>
            <person name="Williams K.H."/>
            <person name="Hubbard S.S."/>
            <person name="Banfield J.F."/>
        </authorList>
    </citation>
    <scope>NUCLEOTIDE SEQUENCE [LARGE SCALE GENOMIC DNA]</scope>
</reference>
<accession>A0A1F7SLH4</accession>
<evidence type="ECO:0000313" key="3">
    <source>
        <dbReference type="Proteomes" id="UP000178082"/>
    </source>
</evidence>
<dbReference type="Gene3D" id="1.10.3210.10">
    <property type="entry name" value="Hypothetical protein af1432"/>
    <property type="match status" value="2"/>
</dbReference>
<sequence>MKIGLSKFLELKTKPMQSFSETEHNRLQEEIKLLSHNLKELNQIGVALSSEHDHDKLLEMILQKSREIASSDAGSLYLAEESEEGGKVLRFKLAQNDSIQAEAFKEFTVPIDRKSLAGFVAETGEILTLDDAYQIPNGKEYSFNSNFDERFGYRTKSLLVLPMQNNLSEIIGVLQLINRKKSKKTKLTPDSVEENVVPFDQKSIELVSSLASQAAVCIENNLLCKNIERLFEGFVTASVTAIEQRDPTTSGHSARVSIMTVGMAELVDRADRGKFRDIKFTREQIKEIRYAAVLHDFGKVGVRENVLVKAKKLYPFEMELIRSRFDFIKKSIENEFLSKKLEYLQFHQGESCKEVFEQIDFELAENLKEAELCFQSIRQANEPTIIPEGRFDEVLEIARKTYRDMEGAVSPYLFSNEIKNLLTRKGSLNEQERLEIESHVTHTFNFLSKIPWTKTLKNVPSIAYAHHEKLNGEGYPLRLTSPSIPIQSKMMTVSDIFDALTAFDRPYKKAADFERALDILKLEAKDNHLDGALVEMFIEGKIYNLMREYKG</sequence>
<gene>
    <name evidence="2" type="ORF">A3G31_04365</name>
</gene>